<name>A0A9N9WRY8_9DIPT</name>
<keyword evidence="2" id="KW-1185">Reference proteome</keyword>
<evidence type="ECO:0000313" key="2">
    <source>
        <dbReference type="Proteomes" id="UP001153620"/>
    </source>
</evidence>
<reference evidence="1" key="1">
    <citation type="submission" date="2022-01" db="EMBL/GenBank/DDBJ databases">
        <authorList>
            <person name="King R."/>
        </authorList>
    </citation>
    <scope>NUCLEOTIDE SEQUENCE</scope>
</reference>
<reference evidence="1" key="2">
    <citation type="submission" date="2022-10" db="EMBL/GenBank/DDBJ databases">
        <authorList>
            <consortium name="ENA_rothamsted_submissions"/>
            <consortium name="culmorum"/>
            <person name="King R."/>
        </authorList>
    </citation>
    <scope>NUCLEOTIDE SEQUENCE</scope>
</reference>
<proteinExistence type="predicted"/>
<dbReference type="EMBL" id="OU895878">
    <property type="protein sequence ID" value="CAG9801851.1"/>
    <property type="molecule type" value="Genomic_DNA"/>
</dbReference>
<gene>
    <name evidence="1" type="ORF">CHIRRI_LOCUS4771</name>
</gene>
<sequence>MDCCNIIFKESPCTDVCKGYQNILFVPPSSLFIEPCDNKIFESPMCNGNLITEGASRCEKLFCKDGTKMPCNQSNNCNKCCYIRQETALPCKPCYIVRCQEQSECRKQHKPKSGEPQCGCVYGCPCKAACYDWNPAVRTFTN</sequence>
<dbReference type="OrthoDB" id="10401945at2759"/>
<evidence type="ECO:0000313" key="1">
    <source>
        <dbReference type="EMBL" id="CAG9801851.1"/>
    </source>
</evidence>
<accession>A0A9N9WRY8</accession>
<dbReference type="Proteomes" id="UP001153620">
    <property type="component" value="Chromosome 2"/>
</dbReference>
<protein>
    <submittedName>
        <fullName evidence="1">Uncharacterized protein</fullName>
    </submittedName>
</protein>
<dbReference type="AlphaFoldDB" id="A0A9N9WRY8"/>
<organism evidence="1 2">
    <name type="scientific">Chironomus riparius</name>
    <dbReference type="NCBI Taxonomy" id="315576"/>
    <lineage>
        <taxon>Eukaryota</taxon>
        <taxon>Metazoa</taxon>
        <taxon>Ecdysozoa</taxon>
        <taxon>Arthropoda</taxon>
        <taxon>Hexapoda</taxon>
        <taxon>Insecta</taxon>
        <taxon>Pterygota</taxon>
        <taxon>Neoptera</taxon>
        <taxon>Endopterygota</taxon>
        <taxon>Diptera</taxon>
        <taxon>Nematocera</taxon>
        <taxon>Chironomoidea</taxon>
        <taxon>Chironomidae</taxon>
        <taxon>Chironominae</taxon>
        <taxon>Chironomus</taxon>
    </lineage>
</organism>